<feature type="compositionally biased region" description="Basic and acidic residues" evidence="1">
    <location>
        <begin position="8"/>
        <end position="20"/>
    </location>
</feature>
<gene>
    <name evidence="3" type="ORF">EHYA_09164</name>
</gene>
<feature type="region of interest" description="Disordered" evidence="1">
    <location>
        <begin position="1"/>
        <end position="83"/>
    </location>
</feature>
<protein>
    <submittedName>
        <fullName evidence="3">AP endonuclease</fullName>
    </submittedName>
</protein>
<comment type="caution">
    <text evidence="3">The sequence shown here is derived from an EMBL/GenBank/DDBJ whole genome shotgun (WGS) entry which is preliminary data.</text>
</comment>
<organism evidence="3 4">
    <name type="scientific">Embleya hyalina</name>
    <dbReference type="NCBI Taxonomy" id="516124"/>
    <lineage>
        <taxon>Bacteria</taxon>
        <taxon>Bacillati</taxon>
        <taxon>Actinomycetota</taxon>
        <taxon>Actinomycetes</taxon>
        <taxon>Kitasatosporales</taxon>
        <taxon>Streptomycetaceae</taxon>
        <taxon>Embleya</taxon>
    </lineage>
</organism>
<dbReference type="InterPro" id="IPR013022">
    <property type="entry name" value="Xyl_isomerase-like_TIM-brl"/>
</dbReference>
<evidence type="ECO:0000313" key="4">
    <source>
        <dbReference type="Proteomes" id="UP000286931"/>
    </source>
</evidence>
<dbReference type="PANTHER" id="PTHR12110">
    <property type="entry name" value="HYDROXYPYRUVATE ISOMERASE"/>
    <property type="match status" value="1"/>
</dbReference>
<name>A0A401Z3J8_9ACTN</name>
<dbReference type="InterPro" id="IPR050312">
    <property type="entry name" value="IolE/XylAMocC-like"/>
</dbReference>
<sequence>MTRNPTGAEDRSPTRAEVRDPAGPGDRSSAGPEDRSPAGPGDRSPAGPEDRSPAGPGDRSPAGPGDRTRTPPAPPDPGAPRAAPAAAPIRLGICLAALAPYGLAGALAVARDVGVGVVDLPVDRGFALVDAARLEDPGHQRDVRERCAAAGVEVGCVSNSRDTQLVLGPHGPHTDAVSVGSAEAKRAFGVRAALGTVRFAAGVGAPLVRLMLGVPDLARWFSWSGSEVSWQDNVDAWVLAARPVLELADTLGVRVVIEPHPKQVAYDPASTRALLSGASGVHLCVDPANLAAIGYDPVACVRGWGRRLAAVHAKDLQRWSDTESPRGAGWSRYGPGPAIRFRALGAGTLPWPAIVAALLDDDYRGVIYVEHEDALLPTEQGIANSLTLLRTLIPAGVAPGRTW</sequence>
<dbReference type="Proteomes" id="UP000286931">
    <property type="component" value="Unassembled WGS sequence"/>
</dbReference>
<dbReference type="Pfam" id="PF01261">
    <property type="entry name" value="AP_endonuc_2"/>
    <property type="match status" value="1"/>
</dbReference>
<keyword evidence="3" id="KW-0378">Hydrolase</keyword>
<reference evidence="3 4" key="1">
    <citation type="submission" date="2018-12" db="EMBL/GenBank/DDBJ databases">
        <title>Draft genome sequence of Embleya hyalina NBRC 13850T.</title>
        <authorList>
            <person name="Komaki H."/>
            <person name="Hosoyama A."/>
            <person name="Kimura A."/>
            <person name="Ichikawa N."/>
            <person name="Tamura T."/>
        </authorList>
    </citation>
    <scope>NUCLEOTIDE SEQUENCE [LARGE SCALE GENOMIC DNA]</scope>
    <source>
        <strain evidence="3 4">NBRC 13850</strain>
    </source>
</reference>
<keyword evidence="4" id="KW-1185">Reference proteome</keyword>
<dbReference type="AlphaFoldDB" id="A0A401Z3J8"/>
<dbReference type="PANTHER" id="PTHR12110:SF21">
    <property type="entry name" value="XYLOSE ISOMERASE-LIKE TIM BARREL DOMAIN-CONTAINING PROTEIN"/>
    <property type="match status" value="1"/>
</dbReference>
<keyword evidence="3" id="KW-0255">Endonuclease</keyword>
<evidence type="ECO:0000259" key="2">
    <source>
        <dbReference type="Pfam" id="PF01261"/>
    </source>
</evidence>
<dbReference type="EMBL" id="BIFH01000048">
    <property type="protein sequence ID" value="GCE01398.1"/>
    <property type="molecule type" value="Genomic_DNA"/>
</dbReference>
<feature type="domain" description="Xylose isomerase-like TIM barrel" evidence="2">
    <location>
        <begin position="108"/>
        <end position="391"/>
    </location>
</feature>
<evidence type="ECO:0000313" key="3">
    <source>
        <dbReference type="EMBL" id="GCE01398.1"/>
    </source>
</evidence>
<proteinExistence type="predicted"/>
<dbReference type="GO" id="GO:0004519">
    <property type="term" value="F:endonuclease activity"/>
    <property type="evidence" value="ECO:0007669"/>
    <property type="project" value="UniProtKB-KW"/>
</dbReference>
<keyword evidence="3" id="KW-0540">Nuclease</keyword>
<dbReference type="Gene3D" id="3.20.20.150">
    <property type="entry name" value="Divalent-metal-dependent TIM barrel enzymes"/>
    <property type="match status" value="1"/>
</dbReference>
<dbReference type="InterPro" id="IPR036237">
    <property type="entry name" value="Xyl_isomerase-like_sf"/>
</dbReference>
<accession>A0A401Z3J8</accession>
<evidence type="ECO:0000256" key="1">
    <source>
        <dbReference type="SAM" id="MobiDB-lite"/>
    </source>
</evidence>
<dbReference type="SUPFAM" id="SSF51658">
    <property type="entry name" value="Xylose isomerase-like"/>
    <property type="match status" value="1"/>
</dbReference>